<evidence type="ECO:0000256" key="1">
    <source>
        <dbReference type="SAM" id="Phobius"/>
    </source>
</evidence>
<evidence type="ECO:0000313" key="3">
    <source>
        <dbReference type="Proteomes" id="UP000295063"/>
    </source>
</evidence>
<evidence type="ECO:0008006" key="4">
    <source>
        <dbReference type="Google" id="ProtNLM"/>
    </source>
</evidence>
<keyword evidence="3" id="KW-1185">Reference proteome</keyword>
<dbReference type="AlphaFoldDB" id="A0A4R1Q8R5"/>
<reference evidence="2 3" key="1">
    <citation type="submission" date="2019-03" db="EMBL/GenBank/DDBJ databases">
        <title>Genomic Encyclopedia of Type Strains, Phase IV (KMG-IV): sequencing the most valuable type-strain genomes for metagenomic binning, comparative biology and taxonomic classification.</title>
        <authorList>
            <person name="Goeker M."/>
        </authorList>
    </citation>
    <scope>NUCLEOTIDE SEQUENCE [LARGE SCALE GENOMIC DNA]</scope>
    <source>
        <strain evidence="2 3">DSM 15969</strain>
    </source>
</reference>
<name>A0A4R1Q8R5_9FIRM</name>
<keyword evidence="1" id="KW-1133">Transmembrane helix</keyword>
<gene>
    <name evidence="2" type="ORF">EV210_10481</name>
</gene>
<accession>A0A4R1Q8R5</accession>
<sequence length="119" mass="13129">MYISLYDLGLFFLFAIAIIGGGYLIAVLHRLLGLLVYVKEIVHTHNADISETLTLLPRTLANVSELAVSLKRAVDQTGNAVGVLHSDFTDTVDDLRDGLETVGLYARIISEVFKSVFYK</sequence>
<dbReference type="EMBL" id="SLUI01000004">
    <property type="protein sequence ID" value="TCL38115.1"/>
    <property type="molecule type" value="Genomic_DNA"/>
</dbReference>
<evidence type="ECO:0000313" key="2">
    <source>
        <dbReference type="EMBL" id="TCL38115.1"/>
    </source>
</evidence>
<dbReference type="Proteomes" id="UP000295063">
    <property type="component" value="Unassembled WGS sequence"/>
</dbReference>
<feature type="transmembrane region" description="Helical" evidence="1">
    <location>
        <begin position="12"/>
        <end position="38"/>
    </location>
</feature>
<dbReference type="OrthoDB" id="1682151at2"/>
<proteinExistence type="predicted"/>
<keyword evidence="1" id="KW-0812">Transmembrane</keyword>
<keyword evidence="1" id="KW-0472">Membrane</keyword>
<comment type="caution">
    <text evidence="2">The sequence shown here is derived from an EMBL/GenBank/DDBJ whole genome shotgun (WGS) entry which is preliminary data.</text>
</comment>
<dbReference type="RefSeq" id="WP_132077598.1">
    <property type="nucleotide sequence ID" value="NZ_DAIMLW010000127.1"/>
</dbReference>
<protein>
    <recommendedName>
        <fullName evidence="4">DUF948 domain-containing protein</fullName>
    </recommendedName>
</protein>
<organism evidence="2 3">
    <name type="scientific">Anaerospora hongkongensis</name>
    <dbReference type="NCBI Taxonomy" id="244830"/>
    <lineage>
        <taxon>Bacteria</taxon>
        <taxon>Bacillati</taxon>
        <taxon>Bacillota</taxon>
        <taxon>Negativicutes</taxon>
        <taxon>Selenomonadales</taxon>
        <taxon>Sporomusaceae</taxon>
        <taxon>Anaerospora</taxon>
    </lineage>
</organism>